<dbReference type="Proteomes" id="UP000428333">
    <property type="component" value="Linkage Group LG04"/>
</dbReference>
<dbReference type="InterPro" id="IPR029993">
    <property type="entry name" value="GAUT"/>
</dbReference>
<sequence>MLDCSCVPSLVLAPLKWDWRSGYLGNQDKGKSLEAKFDYSAAKALHRMRAMEATLTKASRVYTDCPAMVTKLRAMAYNLEEQARAQKSQVQFLLQVAGRTTPKGLHCLSMRLTAEYFALQPEEWQFPNQQKLHDPDLYHFAVFSDNVLACAVVVNSTISTSRVSCLRFIWCHIT</sequence>
<dbReference type="GO" id="GO:0047262">
    <property type="term" value="F:polygalacturonate 4-alpha-galacturonosyltransferase activity"/>
    <property type="evidence" value="ECO:0007669"/>
    <property type="project" value="InterPro"/>
</dbReference>
<proteinExistence type="predicted"/>
<dbReference type="OrthoDB" id="1709738at2759"/>
<reference evidence="1 2" key="1">
    <citation type="journal article" date="2019" name="Genome Biol. Evol.">
        <title>The Rhododendron genome and chromosomal organization provide insight into shared whole-genome duplications across the heath family (Ericaceae).</title>
        <authorList>
            <person name="Soza V.L."/>
            <person name="Lindsley D."/>
            <person name="Waalkes A."/>
            <person name="Ramage E."/>
            <person name="Patwardhan R.P."/>
            <person name="Burton J.N."/>
            <person name="Adey A."/>
            <person name="Kumar A."/>
            <person name="Qiu R."/>
            <person name="Shendure J."/>
            <person name="Hall B."/>
        </authorList>
    </citation>
    <scope>NUCLEOTIDE SEQUENCE [LARGE SCALE GENOMIC DNA]</scope>
    <source>
        <strain evidence="1">RSF 1966-606</strain>
    </source>
</reference>
<dbReference type="PANTHER" id="PTHR32116">
    <property type="entry name" value="GALACTURONOSYLTRANSFERASE 4-RELATED"/>
    <property type="match status" value="1"/>
</dbReference>
<dbReference type="EMBL" id="QEFC01001001">
    <property type="protein sequence ID" value="KAE9460638.1"/>
    <property type="molecule type" value="Genomic_DNA"/>
</dbReference>
<name>A0A6A4M1Z9_9ERIC</name>
<keyword evidence="2" id="KW-1185">Reference proteome</keyword>
<feature type="non-terminal residue" evidence="1">
    <location>
        <position position="1"/>
    </location>
</feature>
<dbReference type="PANTHER" id="PTHR32116:SF0">
    <property type="entry name" value="GALACTURONOSYLTRANSFERASE 6-RELATED"/>
    <property type="match status" value="1"/>
</dbReference>
<comment type="caution">
    <text evidence="1">The sequence shown here is derived from an EMBL/GenBank/DDBJ whole genome shotgun (WGS) entry which is preliminary data.</text>
</comment>
<evidence type="ECO:0000313" key="2">
    <source>
        <dbReference type="Proteomes" id="UP000428333"/>
    </source>
</evidence>
<accession>A0A6A4M1Z9</accession>
<organism evidence="1 2">
    <name type="scientific">Rhododendron williamsianum</name>
    <dbReference type="NCBI Taxonomy" id="262921"/>
    <lineage>
        <taxon>Eukaryota</taxon>
        <taxon>Viridiplantae</taxon>
        <taxon>Streptophyta</taxon>
        <taxon>Embryophyta</taxon>
        <taxon>Tracheophyta</taxon>
        <taxon>Spermatophyta</taxon>
        <taxon>Magnoliopsida</taxon>
        <taxon>eudicotyledons</taxon>
        <taxon>Gunneridae</taxon>
        <taxon>Pentapetalae</taxon>
        <taxon>asterids</taxon>
        <taxon>Ericales</taxon>
        <taxon>Ericaceae</taxon>
        <taxon>Ericoideae</taxon>
        <taxon>Rhodoreae</taxon>
        <taxon>Rhododendron</taxon>
    </lineage>
</organism>
<protein>
    <recommendedName>
        <fullName evidence="3">Hexosyltransferase</fullName>
    </recommendedName>
</protein>
<dbReference type="AlphaFoldDB" id="A0A6A4M1Z9"/>
<evidence type="ECO:0000313" key="1">
    <source>
        <dbReference type="EMBL" id="KAE9460638.1"/>
    </source>
</evidence>
<gene>
    <name evidence="1" type="ORF">C3L33_07437</name>
</gene>
<evidence type="ECO:0008006" key="3">
    <source>
        <dbReference type="Google" id="ProtNLM"/>
    </source>
</evidence>